<evidence type="ECO:0000259" key="14">
    <source>
        <dbReference type="PROSITE" id="PS50173"/>
    </source>
</evidence>
<protein>
    <recommendedName>
        <fullName evidence="12">DNA polymerase IV</fullName>
        <shortName evidence="12">Pol IV</shortName>
        <ecNumber evidence="12">2.7.7.7</ecNumber>
    </recommendedName>
</protein>
<keyword evidence="7 12" id="KW-0227">DNA damage</keyword>
<evidence type="ECO:0000256" key="13">
    <source>
        <dbReference type="SAM" id="MobiDB-lite"/>
    </source>
</evidence>
<evidence type="ECO:0000256" key="5">
    <source>
        <dbReference type="ARBA" id="ARBA00022705"/>
    </source>
</evidence>
<comment type="subunit">
    <text evidence="12">Monomer.</text>
</comment>
<dbReference type="InterPro" id="IPR050116">
    <property type="entry name" value="DNA_polymerase-Y"/>
</dbReference>
<dbReference type="InterPro" id="IPR043128">
    <property type="entry name" value="Rev_trsase/Diguanyl_cyclase"/>
</dbReference>
<feature type="region of interest" description="Disordered" evidence="13">
    <location>
        <begin position="1"/>
        <end position="20"/>
    </location>
</feature>
<dbReference type="SUPFAM" id="SSF56672">
    <property type="entry name" value="DNA/RNA polymerases"/>
    <property type="match status" value="1"/>
</dbReference>
<evidence type="ECO:0000256" key="3">
    <source>
        <dbReference type="ARBA" id="ARBA00022679"/>
    </source>
</evidence>
<gene>
    <name evidence="12" type="primary">dinB</name>
    <name evidence="15" type="ORF">AWB70_06674</name>
</gene>
<dbReference type="PANTHER" id="PTHR11076">
    <property type="entry name" value="DNA REPAIR POLYMERASE UMUC / TRANSFERASE FAMILY MEMBER"/>
    <property type="match status" value="1"/>
</dbReference>
<keyword evidence="12" id="KW-0238">DNA-binding</keyword>
<dbReference type="GO" id="GO:0000287">
    <property type="term" value="F:magnesium ion binding"/>
    <property type="evidence" value="ECO:0007669"/>
    <property type="project" value="UniProtKB-UniRule"/>
</dbReference>
<dbReference type="GO" id="GO:0042276">
    <property type="term" value="P:error-prone translesion synthesis"/>
    <property type="evidence" value="ECO:0007669"/>
    <property type="project" value="TreeGrafter"/>
</dbReference>
<proteinExistence type="inferred from homology"/>
<dbReference type="Gene3D" id="3.30.1490.100">
    <property type="entry name" value="DNA polymerase, Y-family, little finger domain"/>
    <property type="match status" value="1"/>
</dbReference>
<keyword evidence="4 12" id="KW-0548">Nucleotidyltransferase</keyword>
<feature type="domain" description="UmuC" evidence="14">
    <location>
        <begin position="51"/>
        <end position="249"/>
    </location>
</feature>
<dbReference type="Proteomes" id="UP000054740">
    <property type="component" value="Unassembled WGS sequence"/>
</dbReference>
<evidence type="ECO:0000256" key="6">
    <source>
        <dbReference type="ARBA" id="ARBA00022723"/>
    </source>
</evidence>
<keyword evidence="2 12" id="KW-0515">Mutator protein</keyword>
<feature type="active site" evidence="12">
    <location>
        <position position="171"/>
    </location>
</feature>
<keyword evidence="12" id="KW-0963">Cytoplasm</keyword>
<keyword evidence="5 12" id="KW-0235">DNA replication</keyword>
<feature type="binding site" evidence="12">
    <location>
        <position position="170"/>
    </location>
    <ligand>
        <name>Mg(2+)</name>
        <dbReference type="ChEBI" id="CHEBI:18420"/>
    </ligand>
</feature>
<dbReference type="InterPro" id="IPR043502">
    <property type="entry name" value="DNA/RNA_pol_sf"/>
</dbReference>
<dbReference type="GO" id="GO:0005829">
    <property type="term" value="C:cytosol"/>
    <property type="evidence" value="ECO:0007669"/>
    <property type="project" value="TreeGrafter"/>
</dbReference>
<name>A0A158JH48_CABCO</name>
<keyword evidence="8 12" id="KW-0460">Magnesium</keyword>
<keyword evidence="3 12" id="KW-0808">Transferase</keyword>
<organism evidence="15 16">
    <name type="scientific">Caballeronia cordobensis</name>
    <name type="common">Burkholderia cordobensis</name>
    <dbReference type="NCBI Taxonomy" id="1353886"/>
    <lineage>
        <taxon>Bacteria</taxon>
        <taxon>Pseudomonadati</taxon>
        <taxon>Pseudomonadota</taxon>
        <taxon>Betaproteobacteria</taxon>
        <taxon>Burkholderiales</taxon>
        <taxon>Burkholderiaceae</taxon>
        <taxon>Caballeronia</taxon>
    </lineage>
</organism>
<evidence type="ECO:0000256" key="9">
    <source>
        <dbReference type="ARBA" id="ARBA00022932"/>
    </source>
</evidence>
<dbReference type="FunFam" id="3.30.1490.100:FF:000004">
    <property type="entry name" value="DNA polymerase IV"/>
    <property type="match status" value="1"/>
</dbReference>
<evidence type="ECO:0000256" key="2">
    <source>
        <dbReference type="ARBA" id="ARBA00022457"/>
    </source>
</evidence>
<dbReference type="InterPro" id="IPR001126">
    <property type="entry name" value="UmuC"/>
</dbReference>
<dbReference type="GO" id="GO:0003887">
    <property type="term" value="F:DNA-directed DNA polymerase activity"/>
    <property type="evidence" value="ECO:0007669"/>
    <property type="project" value="UniProtKB-UniRule"/>
</dbReference>
<keyword evidence="16" id="KW-1185">Reference proteome</keyword>
<dbReference type="PROSITE" id="PS50173">
    <property type="entry name" value="UMUC"/>
    <property type="match status" value="1"/>
</dbReference>
<comment type="cofactor">
    <cofactor evidence="12">
        <name>Mg(2+)</name>
        <dbReference type="ChEBI" id="CHEBI:18420"/>
    </cofactor>
    <text evidence="12">Binds 2 magnesium ions per subunit.</text>
</comment>
<dbReference type="Pfam" id="PF00817">
    <property type="entry name" value="IMS"/>
    <property type="match status" value="1"/>
</dbReference>
<evidence type="ECO:0000256" key="1">
    <source>
        <dbReference type="ARBA" id="ARBA00010945"/>
    </source>
</evidence>
<accession>A0A158JH48</accession>
<dbReference type="SUPFAM" id="SSF100879">
    <property type="entry name" value="Lesion bypass DNA polymerase (Y-family), little finger domain"/>
    <property type="match status" value="1"/>
</dbReference>
<evidence type="ECO:0000256" key="11">
    <source>
        <dbReference type="ARBA" id="ARBA00049244"/>
    </source>
</evidence>
<dbReference type="InterPro" id="IPR022880">
    <property type="entry name" value="DNApol_IV"/>
</dbReference>
<dbReference type="EMBL" id="FCNY02000027">
    <property type="protein sequence ID" value="SAL68144.1"/>
    <property type="molecule type" value="Genomic_DNA"/>
</dbReference>
<dbReference type="NCBIfam" id="NF002677">
    <property type="entry name" value="PRK02406.1"/>
    <property type="match status" value="1"/>
</dbReference>
<evidence type="ECO:0000256" key="12">
    <source>
        <dbReference type="HAMAP-Rule" id="MF_01113"/>
    </source>
</evidence>
<dbReference type="CDD" id="cd03586">
    <property type="entry name" value="PolY_Pol_IV_kappa"/>
    <property type="match status" value="1"/>
</dbReference>
<dbReference type="EC" id="2.7.7.7" evidence="12"/>
<dbReference type="Gene3D" id="3.40.1170.60">
    <property type="match status" value="1"/>
</dbReference>
<dbReference type="GO" id="GO:0006281">
    <property type="term" value="P:DNA repair"/>
    <property type="evidence" value="ECO:0007669"/>
    <property type="project" value="UniProtKB-UniRule"/>
</dbReference>
<dbReference type="Gene3D" id="1.10.150.20">
    <property type="entry name" value="5' to 3' exonuclease, C-terminal subdomain"/>
    <property type="match status" value="1"/>
</dbReference>
<dbReference type="Gene3D" id="3.30.70.270">
    <property type="match status" value="1"/>
</dbReference>
<dbReference type="PANTHER" id="PTHR11076:SF33">
    <property type="entry name" value="DNA POLYMERASE KAPPA"/>
    <property type="match status" value="1"/>
</dbReference>
<dbReference type="AlphaFoldDB" id="A0A158JH48"/>
<reference evidence="16" key="1">
    <citation type="submission" date="2016-01" db="EMBL/GenBank/DDBJ databases">
        <authorList>
            <person name="Peeters C."/>
        </authorList>
    </citation>
    <scope>NUCLEOTIDE SEQUENCE [LARGE SCALE GENOMIC DNA]</scope>
</reference>
<keyword evidence="9 12" id="KW-0239">DNA-directed DNA polymerase</keyword>
<comment type="similarity">
    <text evidence="1 12">Belongs to the DNA polymerase type-Y family.</text>
</comment>
<dbReference type="InterPro" id="IPR017961">
    <property type="entry name" value="DNA_pol_Y-fam_little_finger"/>
</dbReference>
<keyword evidence="10 12" id="KW-0234">DNA repair</keyword>
<dbReference type="GO" id="GO:0009432">
    <property type="term" value="P:SOS response"/>
    <property type="evidence" value="ECO:0007669"/>
    <property type="project" value="TreeGrafter"/>
</dbReference>
<evidence type="ECO:0000256" key="7">
    <source>
        <dbReference type="ARBA" id="ARBA00022763"/>
    </source>
</evidence>
<evidence type="ECO:0000256" key="4">
    <source>
        <dbReference type="ARBA" id="ARBA00022695"/>
    </source>
</evidence>
<dbReference type="InterPro" id="IPR036775">
    <property type="entry name" value="DNA_pol_Y-fam_lit_finger_sf"/>
</dbReference>
<feature type="binding site" evidence="12">
    <location>
        <position position="55"/>
    </location>
    <ligand>
        <name>Mg(2+)</name>
        <dbReference type="ChEBI" id="CHEBI:18420"/>
    </ligand>
</feature>
<dbReference type="HAMAP" id="MF_01113">
    <property type="entry name" value="DNApol_IV"/>
    <property type="match status" value="1"/>
</dbReference>
<dbReference type="GO" id="GO:0006261">
    <property type="term" value="P:DNA-templated DNA replication"/>
    <property type="evidence" value="ECO:0007669"/>
    <property type="project" value="UniProtKB-UniRule"/>
</dbReference>
<evidence type="ECO:0000256" key="10">
    <source>
        <dbReference type="ARBA" id="ARBA00023204"/>
    </source>
</evidence>
<feature type="site" description="Substrate discrimination" evidence="12">
    <location>
        <position position="60"/>
    </location>
</feature>
<sequence length="430" mass="47256">MTVPRNGRRESPPHVSRVRSRPFCRARAASRGGTLIYPMDAPSSLHAPRRIAHLDMDAFFASVELLRYPELRGMPVVVGGGRDAIPETLPDGTRRFRRLRDYAGRGVVTTSTYEARKFGVFSAMGMMKAAQLAPDAILLPTDFESYRHYSRLFKAAVAGFTTQIENRGIDEIYIDVSDLAGESAEIGQKMKDAVRDATGLTCSICIAPNKLLAKIGSELDKPDGLTILTMNDLPTRIWPLAARKVNGIGPKANEKLAALGIVTVGDIAAADPGLLQTHFGHTYAAWLARIAQGQDERPVVVSSTPKSMSRETTFARDFHPKHDRATLSAEFTGLCTRVAEDLQRKGYVGRTVGIKLRFDDFRTVTRDLTMPVATADPAEIRRAATECLKRIVLDRRIRLLGVRVSALGRPDESGFIEPVQVELPFDLSGE</sequence>
<comment type="catalytic activity">
    <reaction evidence="11 12">
        <text>DNA(n) + a 2'-deoxyribonucleoside 5'-triphosphate = DNA(n+1) + diphosphate</text>
        <dbReference type="Rhea" id="RHEA:22508"/>
        <dbReference type="Rhea" id="RHEA-COMP:17339"/>
        <dbReference type="Rhea" id="RHEA-COMP:17340"/>
        <dbReference type="ChEBI" id="CHEBI:33019"/>
        <dbReference type="ChEBI" id="CHEBI:61560"/>
        <dbReference type="ChEBI" id="CHEBI:173112"/>
        <dbReference type="EC" id="2.7.7.7"/>
    </reaction>
</comment>
<dbReference type="GO" id="GO:0003684">
    <property type="term" value="F:damaged DNA binding"/>
    <property type="evidence" value="ECO:0007669"/>
    <property type="project" value="InterPro"/>
</dbReference>
<evidence type="ECO:0000313" key="16">
    <source>
        <dbReference type="Proteomes" id="UP000054740"/>
    </source>
</evidence>
<dbReference type="Pfam" id="PF11799">
    <property type="entry name" value="IMS_C"/>
    <property type="match status" value="1"/>
</dbReference>
<keyword evidence="6 12" id="KW-0479">Metal-binding</keyword>
<evidence type="ECO:0000313" key="15">
    <source>
        <dbReference type="EMBL" id="SAL68144.1"/>
    </source>
</evidence>
<comment type="function">
    <text evidence="12">Poorly processive, error-prone DNA polymerase involved in untargeted mutagenesis. Copies undamaged DNA at stalled replication forks, which arise in vivo from mismatched or misaligned primer ends. These misaligned primers can be extended by PolIV. Exhibits no 3'-5' exonuclease (proofreading) activity. May be involved in translesional synthesis, in conjunction with the beta clamp from PolIII.</text>
</comment>
<evidence type="ECO:0000256" key="8">
    <source>
        <dbReference type="ARBA" id="ARBA00022842"/>
    </source>
</evidence>
<comment type="subcellular location">
    <subcellularLocation>
        <location evidence="12">Cytoplasm</location>
    </subcellularLocation>
</comment>